<evidence type="ECO:0000256" key="1">
    <source>
        <dbReference type="SAM" id="MobiDB-lite"/>
    </source>
</evidence>
<dbReference type="InterPro" id="IPR025165">
    <property type="entry name" value="DUF4100"/>
</dbReference>
<feature type="compositionally biased region" description="Basic residues" evidence="1">
    <location>
        <begin position="82"/>
        <end position="93"/>
    </location>
</feature>
<comment type="caution">
    <text evidence="3">The sequence shown here is derived from an EMBL/GenBank/DDBJ whole genome shotgun (WGS) entry which is preliminary data.</text>
</comment>
<name>A0A9P6DKX4_9AGAM</name>
<dbReference type="Pfam" id="PF13352">
    <property type="entry name" value="DUF4100"/>
    <property type="match status" value="1"/>
</dbReference>
<dbReference type="EMBL" id="MU129110">
    <property type="protein sequence ID" value="KAF9506466.1"/>
    <property type="molecule type" value="Genomic_DNA"/>
</dbReference>
<sequence>MATKVLDKESIYLRITHTGANKKKSDESDSDDELSYSKSHKTSKHHHHKEDSDSDSSSSTNNESEDSSSESDSDSEDDHCWSHHKQSAKRKEKWKSSRETSLPRTKAAPSKCADSRVDDLAEELRRLSLKLNRSSSGNPAAIGQPSNTVEDPIAQFTREIHDLSCRMAGNPPDPTSYNSHQMRDEGLIHMSGDRLYTADGTNLANLTLQPGESREQAVRRLSPKGKGAPPHLSRASTTSVIEPRIHDETGQISANGQWMVMEAEWPERKNAPTQGKPYIQLPSRPQPTMAKASPAPSNNLPFAKPPASFPNPPAILRRPEESNTAPMGRKPLNNISNDDIEMVDGTTKATPRGYVPHAMPKYEFTTDLCHQLNVEGLTDEILNSPITLPLHKILGAAGEVSKNINWLTKTAKWESPDQAPANIHEAWSVAANDEWGDSEYDSDDESENTLTEWLASSYLQSHPQAPKPAEVSEKEHIRAMIDTGSELNLMSHNLQEELRLPLDPAGAAWGIKGVNGNTETLHGCCRQVPIGIGGLRFDHIFFVKNGRIGSDYDLLLGQPWLKAAAAEICYGEVGLPDSMSLRLYEQGNTQGGSLIVNLNVDQKREATALAHFIMQTNEGTTPLRVVCLVSLPMKTIVAEKEGSTRESASQDTGPTSLVCIISKSEDLAATYNQSTNQLHEMSYLANSAEQPQAAMQVTEELPVSINISGSAGIQTGPKDCSSLDQLDNQQITEVAGNVKPHIELKESNRSTQKGTQVVVRMIKQPTDNVSGTQATIGEAYYHMNKLTGTQSCAQSKGSNSLSLQDQSRTIAGTVNRPRYAGNEQPTERGTVQETEESCYSAINEELPDNEPRNGCISEELDNTDFELYFISAQLKVDSSDHQGLNRIDGQSIIEAMGDIESCTQSKRTQVVVRMIEENAGLQPHVSSLTELLGPPSKKGDESCYSCEIDIQSEGTDLHPKGPLKVTNTCERSRFLIDRTMGWKSGTMPLKSQMGH</sequence>
<dbReference type="CDD" id="cd00303">
    <property type="entry name" value="retropepsin_like"/>
    <property type="match status" value="1"/>
</dbReference>
<feature type="compositionally biased region" description="Polar residues" evidence="1">
    <location>
        <begin position="823"/>
        <end position="832"/>
    </location>
</feature>
<dbReference type="OrthoDB" id="5535068at2759"/>
<dbReference type="Proteomes" id="UP000886523">
    <property type="component" value="Unassembled WGS sequence"/>
</dbReference>
<feature type="region of interest" description="Disordered" evidence="1">
    <location>
        <begin position="1"/>
        <end position="117"/>
    </location>
</feature>
<dbReference type="InterPro" id="IPR021109">
    <property type="entry name" value="Peptidase_aspartic_dom_sf"/>
</dbReference>
<gene>
    <name evidence="3" type="ORF">BS47DRAFT_1367367</name>
</gene>
<feature type="compositionally biased region" description="Basic residues" evidence="1">
    <location>
        <begin position="38"/>
        <end position="48"/>
    </location>
</feature>
<keyword evidence="4" id="KW-1185">Reference proteome</keyword>
<evidence type="ECO:0000313" key="3">
    <source>
        <dbReference type="EMBL" id="KAF9506466.1"/>
    </source>
</evidence>
<feature type="domain" description="DUF4100" evidence="2">
    <location>
        <begin position="267"/>
        <end position="410"/>
    </location>
</feature>
<organism evidence="3 4">
    <name type="scientific">Hydnum rufescens UP504</name>
    <dbReference type="NCBI Taxonomy" id="1448309"/>
    <lineage>
        <taxon>Eukaryota</taxon>
        <taxon>Fungi</taxon>
        <taxon>Dikarya</taxon>
        <taxon>Basidiomycota</taxon>
        <taxon>Agaricomycotina</taxon>
        <taxon>Agaricomycetes</taxon>
        <taxon>Cantharellales</taxon>
        <taxon>Hydnaceae</taxon>
        <taxon>Hydnum</taxon>
    </lineage>
</organism>
<dbReference type="Gene3D" id="2.40.70.10">
    <property type="entry name" value="Acid Proteases"/>
    <property type="match status" value="1"/>
</dbReference>
<accession>A0A9P6DKX4</accession>
<feature type="region of interest" description="Disordered" evidence="1">
    <location>
        <begin position="319"/>
        <end position="339"/>
    </location>
</feature>
<feature type="region of interest" description="Disordered" evidence="1">
    <location>
        <begin position="809"/>
        <end position="833"/>
    </location>
</feature>
<protein>
    <recommendedName>
        <fullName evidence="2">DUF4100 domain-containing protein</fullName>
    </recommendedName>
</protein>
<feature type="compositionally biased region" description="Acidic residues" evidence="1">
    <location>
        <begin position="63"/>
        <end position="77"/>
    </location>
</feature>
<dbReference type="SUPFAM" id="SSF50630">
    <property type="entry name" value="Acid proteases"/>
    <property type="match status" value="1"/>
</dbReference>
<evidence type="ECO:0000313" key="4">
    <source>
        <dbReference type="Proteomes" id="UP000886523"/>
    </source>
</evidence>
<feature type="compositionally biased region" description="Basic and acidic residues" evidence="1">
    <location>
        <begin position="1"/>
        <end position="11"/>
    </location>
</feature>
<reference evidence="3" key="1">
    <citation type="journal article" date="2020" name="Nat. Commun.">
        <title>Large-scale genome sequencing of mycorrhizal fungi provides insights into the early evolution of symbiotic traits.</title>
        <authorList>
            <person name="Miyauchi S."/>
            <person name="Kiss E."/>
            <person name="Kuo A."/>
            <person name="Drula E."/>
            <person name="Kohler A."/>
            <person name="Sanchez-Garcia M."/>
            <person name="Morin E."/>
            <person name="Andreopoulos B."/>
            <person name="Barry K.W."/>
            <person name="Bonito G."/>
            <person name="Buee M."/>
            <person name="Carver A."/>
            <person name="Chen C."/>
            <person name="Cichocki N."/>
            <person name="Clum A."/>
            <person name="Culley D."/>
            <person name="Crous P.W."/>
            <person name="Fauchery L."/>
            <person name="Girlanda M."/>
            <person name="Hayes R.D."/>
            <person name="Keri Z."/>
            <person name="LaButti K."/>
            <person name="Lipzen A."/>
            <person name="Lombard V."/>
            <person name="Magnuson J."/>
            <person name="Maillard F."/>
            <person name="Murat C."/>
            <person name="Nolan M."/>
            <person name="Ohm R.A."/>
            <person name="Pangilinan J."/>
            <person name="Pereira M.F."/>
            <person name="Perotto S."/>
            <person name="Peter M."/>
            <person name="Pfister S."/>
            <person name="Riley R."/>
            <person name="Sitrit Y."/>
            <person name="Stielow J.B."/>
            <person name="Szollosi G."/>
            <person name="Zifcakova L."/>
            <person name="Stursova M."/>
            <person name="Spatafora J.W."/>
            <person name="Tedersoo L."/>
            <person name="Vaario L.M."/>
            <person name="Yamada A."/>
            <person name="Yan M."/>
            <person name="Wang P."/>
            <person name="Xu J."/>
            <person name="Bruns T."/>
            <person name="Baldrian P."/>
            <person name="Vilgalys R."/>
            <person name="Dunand C."/>
            <person name="Henrissat B."/>
            <person name="Grigoriev I.V."/>
            <person name="Hibbett D."/>
            <person name="Nagy L.G."/>
            <person name="Martin F.M."/>
        </authorList>
    </citation>
    <scope>NUCLEOTIDE SEQUENCE</scope>
    <source>
        <strain evidence="3">UP504</strain>
    </source>
</reference>
<evidence type="ECO:0000259" key="2">
    <source>
        <dbReference type="Pfam" id="PF13352"/>
    </source>
</evidence>
<dbReference type="Pfam" id="PF13650">
    <property type="entry name" value="Asp_protease_2"/>
    <property type="match status" value="1"/>
</dbReference>
<proteinExistence type="predicted"/>
<dbReference type="AlphaFoldDB" id="A0A9P6DKX4"/>